<feature type="transmembrane region" description="Helical" evidence="8">
    <location>
        <begin position="74"/>
        <end position="96"/>
    </location>
</feature>
<dbReference type="Proteomes" id="UP000325440">
    <property type="component" value="Unassembled WGS sequence"/>
</dbReference>
<dbReference type="EMBL" id="CABPRJ010001430">
    <property type="protein sequence ID" value="VVC36119.1"/>
    <property type="molecule type" value="Genomic_DNA"/>
</dbReference>
<protein>
    <submittedName>
        <fullName evidence="9">CD36 family</fullName>
    </submittedName>
</protein>
<keyword evidence="6 8" id="KW-0472">Membrane</keyword>
<evidence type="ECO:0000256" key="6">
    <source>
        <dbReference type="ARBA" id="ARBA00023136"/>
    </source>
</evidence>
<dbReference type="PANTHER" id="PTHR11923:SF88">
    <property type="entry name" value="DEBRIS BUSTER, ISOFORM D"/>
    <property type="match status" value="1"/>
</dbReference>
<evidence type="ECO:0000256" key="5">
    <source>
        <dbReference type="ARBA" id="ARBA00022989"/>
    </source>
</evidence>
<dbReference type="OrthoDB" id="18585at2759"/>
<accession>A0A5E4MV54</accession>
<keyword evidence="3" id="KW-1003">Cell membrane</keyword>
<dbReference type="PANTHER" id="PTHR11923">
    <property type="entry name" value="SCAVENGER RECEPTOR CLASS B TYPE-1 SR-B1"/>
    <property type="match status" value="1"/>
</dbReference>
<dbReference type="InterPro" id="IPR002159">
    <property type="entry name" value="CD36_fam"/>
</dbReference>
<dbReference type="GO" id="GO:0005044">
    <property type="term" value="F:scavenger receptor activity"/>
    <property type="evidence" value="ECO:0007669"/>
    <property type="project" value="TreeGrafter"/>
</dbReference>
<gene>
    <name evidence="9" type="ORF">CINCED_3A017451</name>
</gene>
<evidence type="ECO:0000313" key="9">
    <source>
        <dbReference type="EMBL" id="VVC36119.1"/>
    </source>
</evidence>
<keyword evidence="10" id="KW-1185">Reference proteome</keyword>
<reference evidence="9 10" key="1">
    <citation type="submission" date="2019-08" db="EMBL/GenBank/DDBJ databases">
        <authorList>
            <person name="Alioto T."/>
            <person name="Alioto T."/>
            <person name="Gomez Garrido J."/>
        </authorList>
    </citation>
    <scope>NUCLEOTIDE SEQUENCE [LARGE SCALE GENOMIC DNA]</scope>
</reference>
<evidence type="ECO:0000256" key="8">
    <source>
        <dbReference type="SAM" id="Phobius"/>
    </source>
</evidence>
<evidence type="ECO:0000313" key="10">
    <source>
        <dbReference type="Proteomes" id="UP000325440"/>
    </source>
</evidence>
<comment type="similarity">
    <text evidence="2">Belongs to the CD36 family.</text>
</comment>
<keyword evidence="4 8" id="KW-0812">Transmembrane</keyword>
<keyword evidence="5 8" id="KW-1133">Transmembrane helix</keyword>
<dbReference type="PRINTS" id="PR01609">
    <property type="entry name" value="CD36FAMILY"/>
</dbReference>
<evidence type="ECO:0000256" key="4">
    <source>
        <dbReference type="ARBA" id="ARBA00022692"/>
    </source>
</evidence>
<dbReference type="GO" id="GO:0005737">
    <property type="term" value="C:cytoplasm"/>
    <property type="evidence" value="ECO:0007669"/>
    <property type="project" value="TreeGrafter"/>
</dbReference>
<evidence type="ECO:0000256" key="3">
    <source>
        <dbReference type="ARBA" id="ARBA00022475"/>
    </source>
</evidence>
<dbReference type="AlphaFoldDB" id="A0A5E4MV54"/>
<feature type="transmembrane region" description="Helical" evidence="8">
    <location>
        <begin position="509"/>
        <end position="527"/>
    </location>
</feature>
<evidence type="ECO:0000256" key="1">
    <source>
        <dbReference type="ARBA" id="ARBA00004236"/>
    </source>
</evidence>
<keyword evidence="7" id="KW-0325">Glycoprotein</keyword>
<organism evidence="9 10">
    <name type="scientific">Cinara cedri</name>
    <dbReference type="NCBI Taxonomy" id="506608"/>
    <lineage>
        <taxon>Eukaryota</taxon>
        <taxon>Metazoa</taxon>
        <taxon>Ecdysozoa</taxon>
        <taxon>Arthropoda</taxon>
        <taxon>Hexapoda</taxon>
        <taxon>Insecta</taxon>
        <taxon>Pterygota</taxon>
        <taxon>Neoptera</taxon>
        <taxon>Paraneoptera</taxon>
        <taxon>Hemiptera</taxon>
        <taxon>Sternorrhyncha</taxon>
        <taxon>Aphidomorpha</taxon>
        <taxon>Aphidoidea</taxon>
        <taxon>Aphididae</taxon>
        <taxon>Lachninae</taxon>
        <taxon>Cinara</taxon>
    </lineage>
</organism>
<evidence type="ECO:0000256" key="7">
    <source>
        <dbReference type="ARBA" id="ARBA00023180"/>
    </source>
</evidence>
<name>A0A5E4MV54_9HEMI</name>
<evidence type="ECO:0000256" key="2">
    <source>
        <dbReference type="ARBA" id="ARBA00010532"/>
    </source>
</evidence>
<comment type="subcellular location">
    <subcellularLocation>
        <location evidence="1">Cell membrane</location>
    </subcellularLocation>
</comment>
<proteinExistence type="inferred from homology"/>
<sequence length="588" mass="67130">MGLTPIKLPYQSAKNRLFGIQPRMSSSFQQIPTFNINDPYSHERQVNRRNSRRNNALPINMLVSNQRKISNSRLTVIIFGVVALIAGLILSSVPWVHYIILKNLKLWNGTLSYHYWQKPGVLRLTKVFIFNVTNPDGFLTNGEKPKLQEIGPFVYKENMEKVNIRFNDNGTVTYQHKKILEFMPELSIIKNDEIKLTVPNIPLLTLTTQANSLPGILKHSLSAILRFSNLTPFKHVTPQQLVFGYDDPLTSLANTYYPKGKRPPKKMGLFLMRNGTLDEVSTIYTGHNGMENFGLLDRVNGMSELPFWKGSCNSIKASEGSFFPPREFTKSDLVHVYDKDLCRVWALRYRKDIIKDGVTAGYYTPDDNLLETVEKNADNACFCEDDTQCTIKGLQYIGPCQYNAPVYLSFPHFYNADPKLLDDVEGLSPDQEKHETFFKIQPRLGVPLEARVKVQLNLKVEQSTIYPTSDFRSITFPIMWLEEGVGDLPDNIRRWVYMATTFADAAVPLFTYGLILVGALSLVGVFVRTYHQLVFSRENIERGRQSILRRGSSILVNGQQRLLIVRDSYQRISNNVQETDVDAQQLLP</sequence>
<dbReference type="GO" id="GO:0005886">
    <property type="term" value="C:plasma membrane"/>
    <property type="evidence" value="ECO:0007669"/>
    <property type="project" value="UniProtKB-SubCell"/>
</dbReference>
<dbReference type="Pfam" id="PF01130">
    <property type="entry name" value="CD36"/>
    <property type="match status" value="1"/>
</dbReference>